<dbReference type="GO" id="GO:0005886">
    <property type="term" value="C:plasma membrane"/>
    <property type="evidence" value="ECO:0007669"/>
    <property type="project" value="UniProtKB-SubCell"/>
</dbReference>
<dbReference type="InterPro" id="IPR008250">
    <property type="entry name" value="ATPase_P-typ_transduc_dom_A_sf"/>
</dbReference>
<feature type="transmembrane region" description="Helical" evidence="12">
    <location>
        <begin position="50"/>
        <end position="76"/>
    </location>
</feature>
<dbReference type="Gene3D" id="3.40.50.1000">
    <property type="entry name" value="HAD superfamily/HAD-like"/>
    <property type="match status" value="1"/>
</dbReference>
<dbReference type="PANTHER" id="PTHR43294">
    <property type="entry name" value="SODIUM/POTASSIUM-TRANSPORTING ATPASE SUBUNIT ALPHA"/>
    <property type="match status" value="1"/>
</dbReference>
<evidence type="ECO:0000256" key="8">
    <source>
        <dbReference type="ARBA" id="ARBA00022842"/>
    </source>
</evidence>
<comment type="caution">
    <text evidence="14">The sequence shown here is derived from an EMBL/GenBank/DDBJ whole genome shotgun (WGS) entry which is preliminary data.</text>
</comment>
<dbReference type="NCBIfam" id="TIGR01494">
    <property type="entry name" value="ATPase_P-type"/>
    <property type="match status" value="2"/>
</dbReference>
<evidence type="ECO:0000256" key="7">
    <source>
        <dbReference type="ARBA" id="ARBA00022840"/>
    </source>
</evidence>
<dbReference type="Pfam" id="PF00690">
    <property type="entry name" value="Cation_ATPase_N"/>
    <property type="match status" value="1"/>
</dbReference>
<feature type="transmembrane region" description="Helical" evidence="12">
    <location>
        <begin position="272"/>
        <end position="297"/>
    </location>
</feature>
<evidence type="ECO:0000256" key="10">
    <source>
        <dbReference type="ARBA" id="ARBA00022989"/>
    </source>
</evidence>
<dbReference type="SUPFAM" id="SSF56784">
    <property type="entry name" value="HAD-like"/>
    <property type="match status" value="1"/>
</dbReference>
<dbReference type="InterPro" id="IPR023299">
    <property type="entry name" value="ATPase_P-typ_cyto_dom_N"/>
</dbReference>
<sequence>MPKKKYFSQSIEEVLKAFKTKKEGLSDIEAKSRLKHHGLNKLPEEKMIPWFFLLVNQFKNSLVYILLGAALISFFLEDLIDMYVILAAVLVNVAVGFIQEYKAVKAMETLKKVITFYARVIRNGREKEIKAEELVPGDVVLLKAGDKVPADGRLIFSKNFEVNEASLTGESIPVKKITDQLKNDLVIAEQKNMVFMGTVVVTGVGEFVVTDTGVNTELGKIATLIRETSEERTPFQKKLDHFSRLLGYITIGVSFVIFLIGVIEGIGFTQIFITSVAIAISAIPEGLVIAVTAILAVGMQRILKQKALVKKLVAAETLGSTTVICVDKTGTLTEGDMRVSKLVTLNHDLSPAQHYASTPQIKESMELVLLFKIGVLSNDAVIQNPQDEFSKWKMIGNPTEKSLLSVGARLGFYREDLEKEEPCLDEIPFDSDKKYMLTLHQQKDKKVIYLKGAPEKVLEMSKRIQNGKAIKPMSLSLKKKFQNEFEEMSRTGLRTLAFGYQLVNSKAENLGNLKQLKELSDQFIFLGFVGIKDPLRKKTKETIELCKKAGINIVMITGDHKLTAQAIAKELGLKSKAENILEGKDLVKLTHKELVKRIRDISVYARVTPKDKLQIVDAWQEKGEVVAMTGDGVNDAPALKTADIGIALGSGSDVAKETSDMVILDDNFRTIVAAVREGRIIFNNIKKVILYLLSDSLSEMILITGAIIINAFFVKDFPLPLLASQILWINLIDDSFPSIALTFDPEEKEIMTEKPLGHNQNFFTKEMKILTLLISVVLGLGSLLLFLFLIRNGWELVRVQTIIFTFFAVSTLFYVFSIRSLRHSVFVEKFSSNRYLIYAVLTGFIMQLMAVYFSPLQKVFRTVALRFEDWVIIGIACVIIIVLIELTKHIFILRNKR</sequence>
<keyword evidence="7" id="KW-0067">ATP-binding</keyword>
<dbReference type="SFLD" id="SFLDS00003">
    <property type="entry name" value="Haloacid_Dehalogenase"/>
    <property type="match status" value="1"/>
</dbReference>
<dbReference type="InterPro" id="IPR044492">
    <property type="entry name" value="P_typ_ATPase_HD_dom"/>
</dbReference>
<evidence type="ECO:0000313" key="15">
    <source>
        <dbReference type="Proteomes" id="UP000231542"/>
    </source>
</evidence>
<dbReference type="PRINTS" id="PR00120">
    <property type="entry name" value="HATPASE"/>
</dbReference>
<dbReference type="Proteomes" id="UP000231542">
    <property type="component" value="Unassembled WGS sequence"/>
</dbReference>
<dbReference type="InterPro" id="IPR001757">
    <property type="entry name" value="P_typ_ATPase"/>
</dbReference>
<dbReference type="SFLD" id="SFLDF00027">
    <property type="entry name" value="p-type_atpase"/>
    <property type="match status" value="1"/>
</dbReference>
<feature type="transmembrane region" description="Helical" evidence="12">
    <location>
        <begin position="82"/>
        <end position="101"/>
    </location>
</feature>
<dbReference type="AlphaFoldDB" id="A0A2H0YX36"/>
<evidence type="ECO:0000256" key="12">
    <source>
        <dbReference type="SAM" id="Phobius"/>
    </source>
</evidence>
<evidence type="ECO:0000256" key="1">
    <source>
        <dbReference type="ARBA" id="ARBA00004651"/>
    </source>
</evidence>
<keyword evidence="6" id="KW-0547">Nucleotide-binding</keyword>
<dbReference type="SMART" id="SM00831">
    <property type="entry name" value="Cation_ATPase_N"/>
    <property type="match status" value="1"/>
</dbReference>
<comment type="similarity">
    <text evidence="2">Belongs to the cation transport ATPase (P-type) (TC 3.A.3) family. Type IIA subfamily.</text>
</comment>
<protein>
    <submittedName>
        <fullName evidence="14">ATPase</fullName>
    </submittedName>
</protein>
<evidence type="ECO:0000256" key="11">
    <source>
        <dbReference type="ARBA" id="ARBA00023136"/>
    </source>
</evidence>
<dbReference type="Gene3D" id="1.20.1110.10">
    <property type="entry name" value="Calcium-transporting ATPase, transmembrane domain"/>
    <property type="match status" value="1"/>
</dbReference>
<feature type="transmembrane region" description="Helical" evidence="12">
    <location>
        <begin position="835"/>
        <end position="855"/>
    </location>
</feature>
<dbReference type="SUPFAM" id="SSF81653">
    <property type="entry name" value="Calcium ATPase, transduction domain A"/>
    <property type="match status" value="1"/>
</dbReference>
<evidence type="ECO:0000256" key="6">
    <source>
        <dbReference type="ARBA" id="ARBA00022741"/>
    </source>
</evidence>
<keyword evidence="8" id="KW-0460">Magnesium</keyword>
<dbReference type="InterPro" id="IPR059000">
    <property type="entry name" value="ATPase_P-type_domA"/>
</dbReference>
<name>A0A2H0YX36_9BACT</name>
<dbReference type="PROSITE" id="PS00154">
    <property type="entry name" value="ATPASE_E1_E2"/>
    <property type="match status" value="1"/>
</dbReference>
<dbReference type="InterPro" id="IPR006068">
    <property type="entry name" value="ATPase_P-typ_cation-transptr_C"/>
</dbReference>
<dbReference type="InterPro" id="IPR023298">
    <property type="entry name" value="ATPase_P-typ_TM_dom_sf"/>
</dbReference>
<accession>A0A2H0YX36</accession>
<dbReference type="Pfam" id="PF00689">
    <property type="entry name" value="Cation_ATPase_C"/>
    <property type="match status" value="1"/>
</dbReference>
<dbReference type="SUPFAM" id="SSF81660">
    <property type="entry name" value="Metal cation-transporting ATPase, ATP-binding domain N"/>
    <property type="match status" value="1"/>
</dbReference>
<keyword evidence="11 12" id="KW-0472">Membrane</keyword>
<evidence type="ECO:0000259" key="13">
    <source>
        <dbReference type="SMART" id="SM00831"/>
    </source>
</evidence>
<evidence type="ECO:0000256" key="3">
    <source>
        <dbReference type="ARBA" id="ARBA00022475"/>
    </source>
</evidence>
<dbReference type="Pfam" id="PF00122">
    <property type="entry name" value="E1-E2_ATPase"/>
    <property type="match status" value="1"/>
</dbReference>
<dbReference type="PRINTS" id="PR00119">
    <property type="entry name" value="CATATPASE"/>
</dbReference>
<dbReference type="Pfam" id="PF08282">
    <property type="entry name" value="Hydrolase_3"/>
    <property type="match status" value="1"/>
</dbReference>
<dbReference type="Gene3D" id="2.70.150.10">
    <property type="entry name" value="Calcium-transporting ATPase, cytoplasmic transduction domain A"/>
    <property type="match status" value="1"/>
</dbReference>
<evidence type="ECO:0000256" key="4">
    <source>
        <dbReference type="ARBA" id="ARBA00022553"/>
    </source>
</evidence>
<dbReference type="InterPro" id="IPR018303">
    <property type="entry name" value="ATPase_P-typ_P_site"/>
</dbReference>
<evidence type="ECO:0000256" key="5">
    <source>
        <dbReference type="ARBA" id="ARBA00022692"/>
    </source>
</evidence>
<evidence type="ECO:0000313" key="14">
    <source>
        <dbReference type="EMBL" id="PIS42283.1"/>
    </source>
</evidence>
<dbReference type="InterPro" id="IPR050510">
    <property type="entry name" value="Cation_transp_ATPase_P-type"/>
</dbReference>
<dbReference type="Pfam" id="PF13246">
    <property type="entry name" value="Cation_ATPase"/>
    <property type="match status" value="1"/>
</dbReference>
<feature type="domain" description="Cation-transporting P-type ATPase N-terminal" evidence="13">
    <location>
        <begin position="5"/>
        <end position="78"/>
    </location>
</feature>
<keyword evidence="3" id="KW-1003">Cell membrane</keyword>
<feature type="transmembrane region" description="Helical" evidence="12">
    <location>
        <begin position="769"/>
        <end position="790"/>
    </location>
</feature>
<evidence type="ECO:0000256" key="9">
    <source>
        <dbReference type="ARBA" id="ARBA00022967"/>
    </source>
</evidence>
<dbReference type="EMBL" id="PEXU01000049">
    <property type="protein sequence ID" value="PIS42283.1"/>
    <property type="molecule type" value="Genomic_DNA"/>
</dbReference>
<evidence type="ECO:0000256" key="2">
    <source>
        <dbReference type="ARBA" id="ARBA00005675"/>
    </source>
</evidence>
<dbReference type="SUPFAM" id="SSF81665">
    <property type="entry name" value="Calcium ATPase, transmembrane domain M"/>
    <property type="match status" value="1"/>
</dbReference>
<gene>
    <name evidence="14" type="ORF">COT24_04445</name>
</gene>
<dbReference type="InterPro" id="IPR036412">
    <property type="entry name" value="HAD-like_sf"/>
</dbReference>
<keyword evidence="4" id="KW-0597">Phosphoprotein</keyword>
<feature type="transmembrane region" description="Helical" evidence="12">
    <location>
        <begin position="245"/>
        <end position="266"/>
    </location>
</feature>
<feature type="transmembrane region" description="Helical" evidence="12">
    <location>
        <begin position="796"/>
        <end position="815"/>
    </location>
</feature>
<keyword evidence="5 12" id="KW-0812">Transmembrane</keyword>
<dbReference type="FunFam" id="3.40.50.1000:FF:000193">
    <property type="entry name" value="Plasma membrane calcium-transporting ATPase 2"/>
    <property type="match status" value="1"/>
</dbReference>
<comment type="subcellular location">
    <subcellularLocation>
        <location evidence="1">Cell membrane</location>
        <topology evidence="1">Multi-pass membrane protein</topology>
    </subcellularLocation>
</comment>
<feature type="transmembrane region" description="Helical" evidence="12">
    <location>
        <begin position="870"/>
        <end position="891"/>
    </location>
</feature>
<proteinExistence type="inferred from homology"/>
<dbReference type="GO" id="GO:0005524">
    <property type="term" value="F:ATP binding"/>
    <property type="evidence" value="ECO:0007669"/>
    <property type="project" value="UniProtKB-KW"/>
</dbReference>
<dbReference type="FunFam" id="2.70.150.10:FF:000160">
    <property type="entry name" value="Sarcoplasmic/endoplasmic reticulum calcium ATPase 1"/>
    <property type="match status" value="1"/>
</dbReference>
<dbReference type="Gene3D" id="3.40.1110.10">
    <property type="entry name" value="Calcium-transporting ATPase, cytoplasmic domain N"/>
    <property type="match status" value="1"/>
</dbReference>
<dbReference type="PANTHER" id="PTHR43294:SF21">
    <property type="entry name" value="CATION TRANSPORTING ATPASE"/>
    <property type="match status" value="1"/>
</dbReference>
<dbReference type="GO" id="GO:0016887">
    <property type="term" value="F:ATP hydrolysis activity"/>
    <property type="evidence" value="ECO:0007669"/>
    <property type="project" value="InterPro"/>
</dbReference>
<reference evidence="14 15" key="1">
    <citation type="submission" date="2017-09" db="EMBL/GenBank/DDBJ databases">
        <title>Depth-based differentiation of microbial function through sediment-hosted aquifers and enrichment of novel symbionts in the deep terrestrial subsurface.</title>
        <authorList>
            <person name="Probst A.J."/>
            <person name="Ladd B."/>
            <person name="Jarett J.K."/>
            <person name="Geller-Mcgrath D.E."/>
            <person name="Sieber C.M."/>
            <person name="Emerson J.B."/>
            <person name="Anantharaman K."/>
            <person name="Thomas B.C."/>
            <person name="Malmstrom R."/>
            <person name="Stieglmeier M."/>
            <person name="Klingl A."/>
            <person name="Woyke T."/>
            <person name="Ryan C.M."/>
            <person name="Banfield J.F."/>
        </authorList>
    </citation>
    <scope>NUCLEOTIDE SEQUENCE [LARGE SCALE GENOMIC DNA]</scope>
    <source>
        <strain evidence="14">CG08_land_8_20_14_0_20_40_16</strain>
    </source>
</reference>
<dbReference type="InterPro" id="IPR023214">
    <property type="entry name" value="HAD_sf"/>
</dbReference>
<keyword evidence="9" id="KW-1278">Translocase</keyword>
<dbReference type="SFLD" id="SFLDG00002">
    <property type="entry name" value="C1.7:_P-type_atpase_like"/>
    <property type="match status" value="1"/>
</dbReference>
<keyword evidence="10 12" id="KW-1133">Transmembrane helix</keyword>
<dbReference type="InterPro" id="IPR004014">
    <property type="entry name" value="ATPase_P-typ_cation-transptr_N"/>
</dbReference>
<organism evidence="14 15">
    <name type="scientific">Candidatus Kerfeldbacteria bacterium CG08_land_8_20_14_0_20_40_16</name>
    <dbReference type="NCBI Taxonomy" id="2014244"/>
    <lineage>
        <taxon>Bacteria</taxon>
        <taxon>Candidatus Kerfeldiibacteriota</taxon>
    </lineage>
</organism>